<dbReference type="InterPro" id="IPR036640">
    <property type="entry name" value="ABC1_TM_sf"/>
</dbReference>
<dbReference type="PROSITE" id="PS00211">
    <property type="entry name" value="ABC_TRANSPORTER_1"/>
    <property type="match status" value="1"/>
</dbReference>
<reference evidence="11" key="1">
    <citation type="submission" date="2021-05" db="EMBL/GenBank/DDBJ databases">
        <title>Novel Bacillus species.</title>
        <authorList>
            <person name="Liu G."/>
        </authorList>
    </citation>
    <scope>NUCLEOTIDE SEQUENCE</scope>
    <source>
        <strain evidence="11">FJAT-49825</strain>
    </source>
</reference>
<feature type="transmembrane region" description="Helical" evidence="8">
    <location>
        <begin position="83"/>
        <end position="100"/>
    </location>
</feature>
<comment type="caution">
    <text evidence="11">The sequence shown here is derived from an EMBL/GenBank/DDBJ whole genome shotgun (WGS) entry which is preliminary data.</text>
</comment>
<dbReference type="InterPro" id="IPR011527">
    <property type="entry name" value="ABC1_TM_dom"/>
</dbReference>
<dbReference type="GO" id="GO:0005886">
    <property type="term" value="C:plasma membrane"/>
    <property type="evidence" value="ECO:0007669"/>
    <property type="project" value="UniProtKB-SubCell"/>
</dbReference>
<evidence type="ECO:0000256" key="6">
    <source>
        <dbReference type="ARBA" id="ARBA00022989"/>
    </source>
</evidence>
<evidence type="ECO:0000313" key="12">
    <source>
        <dbReference type="Proteomes" id="UP000679749"/>
    </source>
</evidence>
<dbReference type="InterPro" id="IPR039421">
    <property type="entry name" value="Type_1_exporter"/>
</dbReference>
<evidence type="ECO:0000256" key="7">
    <source>
        <dbReference type="ARBA" id="ARBA00023136"/>
    </source>
</evidence>
<dbReference type="Pfam" id="PF00664">
    <property type="entry name" value="ABC_membrane"/>
    <property type="match status" value="1"/>
</dbReference>
<keyword evidence="6 8" id="KW-1133">Transmembrane helix</keyword>
<feature type="transmembrane region" description="Helical" evidence="8">
    <location>
        <begin position="190"/>
        <end position="209"/>
    </location>
</feature>
<evidence type="ECO:0000259" key="10">
    <source>
        <dbReference type="PROSITE" id="PS50929"/>
    </source>
</evidence>
<dbReference type="SMART" id="SM00382">
    <property type="entry name" value="AAA"/>
    <property type="match status" value="1"/>
</dbReference>
<feature type="domain" description="ABC transmembrane type-1" evidence="10">
    <location>
        <begin position="44"/>
        <end position="333"/>
    </location>
</feature>
<dbReference type="GO" id="GO:0005524">
    <property type="term" value="F:ATP binding"/>
    <property type="evidence" value="ECO:0007669"/>
    <property type="project" value="UniProtKB-KW"/>
</dbReference>
<dbReference type="AlphaFoldDB" id="A0A942U6B9"/>
<dbReference type="PROSITE" id="PS50893">
    <property type="entry name" value="ABC_TRANSPORTER_2"/>
    <property type="match status" value="1"/>
</dbReference>
<protein>
    <submittedName>
        <fullName evidence="11">ABC transporter ATP-binding protein</fullName>
    </submittedName>
</protein>
<comment type="similarity">
    <text evidence="2">Belongs to the ABC transporter superfamily.</text>
</comment>
<dbReference type="InterPro" id="IPR017871">
    <property type="entry name" value="ABC_transporter-like_CS"/>
</dbReference>
<dbReference type="Proteomes" id="UP000679749">
    <property type="component" value="Unassembled WGS sequence"/>
</dbReference>
<dbReference type="FunFam" id="3.40.50.300:FF:000218">
    <property type="entry name" value="Multidrug ABC transporter ATP-binding protein"/>
    <property type="match status" value="1"/>
</dbReference>
<accession>A0A942U6B9</accession>
<feature type="transmembrane region" description="Helical" evidence="8">
    <location>
        <begin position="43"/>
        <end position="68"/>
    </location>
</feature>
<dbReference type="InterPro" id="IPR003593">
    <property type="entry name" value="AAA+_ATPase"/>
</dbReference>
<feature type="domain" description="ABC transporter" evidence="9">
    <location>
        <begin position="367"/>
        <end position="602"/>
    </location>
</feature>
<name>A0A942U6B9_9BACI</name>
<dbReference type="PANTHER" id="PTHR43394">
    <property type="entry name" value="ATP-DEPENDENT PERMEASE MDL1, MITOCHONDRIAL"/>
    <property type="match status" value="1"/>
</dbReference>
<dbReference type="GO" id="GO:0015421">
    <property type="term" value="F:ABC-type oligopeptide transporter activity"/>
    <property type="evidence" value="ECO:0007669"/>
    <property type="project" value="TreeGrafter"/>
</dbReference>
<evidence type="ECO:0000256" key="5">
    <source>
        <dbReference type="ARBA" id="ARBA00022840"/>
    </source>
</evidence>
<evidence type="ECO:0000313" key="11">
    <source>
        <dbReference type="EMBL" id="MBS4213473.1"/>
    </source>
</evidence>
<evidence type="ECO:0000256" key="1">
    <source>
        <dbReference type="ARBA" id="ARBA00004651"/>
    </source>
</evidence>
<dbReference type="EMBL" id="JAGYPF010000003">
    <property type="protein sequence ID" value="MBS4213473.1"/>
    <property type="molecule type" value="Genomic_DNA"/>
</dbReference>
<sequence length="614" mass="70103">MNRPIGLANRRVFIIFTLERRGETGLESIRRYLQFVKPYRWQIIATIFIGIIKFSIPLIIPILIQYVIDDIIGNHALSTDGKIHKLMLIMGVMLLVFVILRPPIEYYRQYYAQWTSNKVLYDIRNKMYKHIQKLSFKYYANTRAGEIISRVINDVEQTKTFVVTGLMNLWLDIATIVIAIILMFSMNVKLTLVSILLFPLYAFSIKYFFGNLRNLTRRRSQALAEVQSYLHERVQGMPVIKSFAIEEYEQTQFDKQNKNFLEKALQHTSWNAKSFSAVNTITDIAPLIVIGYSAYLVIHHQLSLGTMVAFFAYIDKLYNPLRRLVNSSTTITQSFASMDRVFEFLDEKYDVVDSPDAVECEQVTGNINFENVSFAYNENEESVLKNINLQVKKGETIALVGMSGGGKSTLVSLIPRFYDVTKGRITLDGVDIRQFRVQSLRDKIGVVFQDNILFSESVKDNILLGKPGSTEEEVFAAAISANAHEFIQHLADGYDTKVGERGVKLSGGQKQRVAIARVFLKNPPILILDEATSALDLESEHYIQEALEELAKDRTTFIVAHRLSTITHADRIILIEHGQIVESGTHDELMAKQGNYYKLFQVQQLDSKEEQANV</sequence>
<evidence type="ECO:0000259" key="9">
    <source>
        <dbReference type="PROSITE" id="PS50893"/>
    </source>
</evidence>
<dbReference type="InterPro" id="IPR027417">
    <property type="entry name" value="P-loop_NTPase"/>
</dbReference>
<dbReference type="InterPro" id="IPR003439">
    <property type="entry name" value="ABC_transporter-like_ATP-bd"/>
</dbReference>
<proteinExistence type="inferred from homology"/>
<keyword evidence="5 11" id="KW-0067">ATP-binding</keyword>
<keyword evidence="12" id="KW-1185">Reference proteome</keyword>
<dbReference type="Gene3D" id="1.20.1560.10">
    <property type="entry name" value="ABC transporter type 1, transmembrane domain"/>
    <property type="match status" value="1"/>
</dbReference>
<dbReference type="CDD" id="cd03251">
    <property type="entry name" value="ABCC_MsbA"/>
    <property type="match status" value="1"/>
</dbReference>
<feature type="transmembrane region" description="Helical" evidence="8">
    <location>
        <begin position="160"/>
        <end position="184"/>
    </location>
</feature>
<dbReference type="GO" id="GO:0016887">
    <property type="term" value="F:ATP hydrolysis activity"/>
    <property type="evidence" value="ECO:0007669"/>
    <property type="project" value="InterPro"/>
</dbReference>
<evidence type="ECO:0000256" key="4">
    <source>
        <dbReference type="ARBA" id="ARBA00022741"/>
    </source>
</evidence>
<keyword evidence="3 8" id="KW-0812">Transmembrane</keyword>
<keyword evidence="7 8" id="KW-0472">Membrane</keyword>
<evidence type="ECO:0000256" key="8">
    <source>
        <dbReference type="SAM" id="Phobius"/>
    </source>
</evidence>
<organism evidence="11 12">
    <name type="scientific">Neobacillus rhizophilus</name>
    <dbReference type="NCBI Taxonomy" id="2833579"/>
    <lineage>
        <taxon>Bacteria</taxon>
        <taxon>Bacillati</taxon>
        <taxon>Bacillota</taxon>
        <taxon>Bacilli</taxon>
        <taxon>Bacillales</taxon>
        <taxon>Bacillaceae</taxon>
        <taxon>Neobacillus</taxon>
    </lineage>
</organism>
<dbReference type="PROSITE" id="PS50929">
    <property type="entry name" value="ABC_TM1F"/>
    <property type="match status" value="1"/>
</dbReference>
<dbReference type="Pfam" id="PF00005">
    <property type="entry name" value="ABC_tran"/>
    <property type="match status" value="1"/>
</dbReference>
<evidence type="ECO:0000256" key="3">
    <source>
        <dbReference type="ARBA" id="ARBA00022692"/>
    </source>
</evidence>
<dbReference type="PANTHER" id="PTHR43394:SF1">
    <property type="entry name" value="ATP-BINDING CASSETTE SUB-FAMILY B MEMBER 10, MITOCHONDRIAL"/>
    <property type="match status" value="1"/>
</dbReference>
<gene>
    <name evidence="11" type="ORF">KHA99_13550</name>
</gene>
<evidence type="ECO:0000256" key="2">
    <source>
        <dbReference type="ARBA" id="ARBA00005417"/>
    </source>
</evidence>
<comment type="subcellular location">
    <subcellularLocation>
        <location evidence="1">Cell membrane</location>
        <topology evidence="1">Multi-pass membrane protein</topology>
    </subcellularLocation>
</comment>
<dbReference type="Gene3D" id="3.40.50.300">
    <property type="entry name" value="P-loop containing nucleotide triphosphate hydrolases"/>
    <property type="match status" value="1"/>
</dbReference>
<keyword evidence="4" id="KW-0547">Nucleotide-binding</keyword>
<dbReference type="SUPFAM" id="SSF52540">
    <property type="entry name" value="P-loop containing nucleoside triphosphate hydrolases"/>
    <property type="match status" value="1"/>
</dbReference>
<dbReference type="SUPFAM" id="SSF90123">
    <property type="entry name" value="ABC transporter transmembrane region"/>
    <property type="match status" value="1"/>
</dbReference>